<dbReference type="STRING" id="1144748.KS2013_1447"/>
<dbReference type="AlphaFoldDB" id="A0A1B3BBJ4"/>
<dbReference type="Proteomes" id="UP000094147">
    <property type="component" value="Chromosome"/>
</dbReference>
<name>A0A1B3BBJ4_9GAMM</name>
<protein>
    <submittedName>
        <fullName evidence="2">Putative xylanase/chitin deacetylase</fullName>
    </submittedName>
</protein>
<accession>A0A1B3BBJ4</accession>
<keyword evidence="2" id="KW-0858">Xylan degradation</keyword>
<evidence type="ECO:0000313" key="3">
    <source>
        <dbReference type="Proteomes" id="UP000094147"/>
    </source>
</evidence>
<keyword evidence="2" id="KW-0378">Hydrolase</keyword>
<evidence type="ECO:0000259" key="1">
    <source>
        <dbReference type="Pfam" id="PF01522"/>
    </source>
</evidence>
<dbReference type="EMBL" id="CP012418">
    <property type="protein sequence ID" value="AOE50159.1"/>
    <property type="molecule type" value="Genomic_DNA"/>
</dbReference>
<gene>
    <name evidence="2" type="ORF">KS2013_1447</name>
</gene>
<keyword evidence="2" id="KW-0624">Polysaccharide degradation</keyword>
<organism evidence="2 3">
    <name type="scientific">Kangiella sediminilitoris</name>
    <dbReference type="NCBI Taxonomy" id="1144748"/>
    <lineage>
        <taxon>Bacteria</taxon>
        <taxon>Pseudomonadati</taxon>
        <taxon>Pseudomonadota</taxon>
        <taxon>Gammaproteobacteria</taxon>
        <taxon>Kangiellales</taxon>
        <taxon>Kangiellaceae</taxon>
        <taxon>Kangiella</taxon>
    </lineage>
</organism>
<dbReference type="InterPro" id="IPR002509">
    <property type="entry name" value="NODB_dom"/>
</dbReference>
<keyword evidence="2" id="KW-0119">Carbohydrate metabolism</keyword>
<dbReference type="KEGG" id="ksd:KS2013_1447"/>
<evidence type="ECO:0000313" key="2">
    <source>
        <dbReference type="EMBL" id="AOE50159.1"/>
    </source>
</evidence>
<dbReference type="GO" id="GO:0016798">
    <property type="term" value="F:hydrolase activity, acting on glycosyl bonds"/>
    <property type="evidence" value="ECO:0007669"/>
    <property type="project" value="UniProtKB-KW"/>
</dbReference>
<dbReference type="GO" id="GO:0045493">
    <property type="term" value="P:xylan catabolic process"/>
    <property type="evidence" value="ECO:0007669"/>
    <property type="project" value="UniProtKB-KW"/>
</dbReference>
<dbReference type="OrthoDB" id="8597776at2"/>
<keyword evidence="2" id="KW-0326">Glycosidase</keyword>
<proteinExistence type="predicted"/>
<dbReference type="GO" id="GO:0016810">
    <property type="term" value="F:hydrolase activity, acting on carbon-nitrogen (but not peptide) bonds"/>
    <property type="evidence" value="ECO:0007669"/>
    <property type="project" value="InterPro"/>
</dbReference>
<sequence length="329" mass="37661">MKTLITLDYELFFGSHSGTAESCMLKPTNKLLELLDKHDVKATFYVDIGYLSRADELKCDQASTDAVKEQLRNLSEQGHDLQLHIHPHWEKAKWDNGYWSFDLSYYKLSDFTEKKASEIVLKYANKLESVAKVRANSYRAGGWCIQPFEHFSSALFQAGIKVDSTVFTDGVNLSEVQGFDFRGSPRLSHWKFQEDPLIPNKEGPFTELPISSSIVSPLFFWRFALIKKFAGIKYKAFGDGTAAKMSGAQLKRLLTKKSRTVASIDGYKSILLDKFRKDAFREYGDSANLVLIGHPKSLTEHSLEQLGRYLSKHKKDDYMTVSQWYKQYE</sequence>
<dbReference type="PATRIC" id="fig|1144748.3.peg.1457"/>
<reference evidence="3" key="1">
    <citation type="submission" date="2015-08" db="EMBL/GenBank/DDBJ databases">
        <authorList>
            <person name="Kim K.M."/>
        </authorList>
    </citation>
    <scope>NUCLEOTIDE SEQUENCE [LARGE SCALE GENOMIC DNA]</scope>
    <source>
        <strain evidence="3">KCTC 23892</strain>
    </source>
</reference>
<dbReference type="RefSeq" id="WP_068991900.1">
    <property type="nucleotide sequence ID" value="NZ_CP012418.1"/>
</dbReference>
<feature type="domain" description="NodB homology" evidence="1">
    <location>
        <begin position="28"/>
        <end position="139"/>
    </location>
</feature>
<dbReference type="InterPro" id="IPR011330">
    <property type="entry name" value="Glyco_hydro/deAcase_b/a-brl"/>
</dbReference>
<keyword evidence="3" id="KW-1185">Reference proteome</keyword>
<dbReference type="Gene3D" id="3.20.20.370">
    <property type="entry name" value="Glycoside hydrolase/deacetylase"/>
    <property type="match status" value="1"/>
</dbReference>
<dbReference type="SUPFAM" id="SSF88713">
    <property type="entry name" value="Glycoside hydrolase/deacetylase"/>
    <property type="match status" value="1"/>
</dbReference>
<dbReference type="Pfam" id="PF01522">
    <property type="entry name" value="Polysacc_deac_1"/>
    <property type="match status" value="1"/>
</dbReference>